<dbReference type="AlphaFoldDB" id="A0AAW1R870"/>
<organism evidence="4 5">
    <name type="scientific">[Myrmecia] bisecta</name>
    <dbReference type="NCBI Taxonomy" id="41462"/>
    <lineage>
        <taxon>Eukaryota</taxon>
        <taxon>Viridiplantae</taxon>
        <taxon>Chlorophyta</taxon>
        <taxon>core chlorophytes</taxon>
        <taxon>Trebouxiophyceae</taxon>
        <taxon>Trebouxiales</taxon>
        <taxon>Trebouxiaceae</taxon>
        <taxon>Myrmecia</taxon>
    </lineage>
</organism>
<protein>
    <recommendedName>
        <fullName evidence="6">Galactose oxidase</fullName>
    </recommendedName>
</protein>
<keyword evidence="1" id="KW-0880">Kelch repeat</keyword>
<accession>A0AAW1R870</accession>
<dbReference type="InterPro" id="IPR015915">
    <property type="entry name" value="Kelch-typ_b-propeller"/>
</dbReference>
<sequence length="361" mass="37776">MGHWVLPPVDPNVLSPPPRGGHACAAVGSQVVVFGGADRSPTPYNDLWVLNTEGGKYEWRCVMASNTAGTPVRPRTGATMTAVDDKVYVYGGQDPVSGICYDDLLMLDTASWQWSPVEVEGGKPPPRHSHCAGLFKDHCLLVFGGAGMNGLLGDVWVFNSLTRQWTHPSIQGTPLSAREMHSGTMVSPSHMVVYGGRRADGQVLSDAAVLNGDAMTWESHTQSLLARCAHAAIAAPSAREGSPEASSNRSLLSGEAAPATTTSAAASTSDPEHPASVLVYGGFSGVHVETDLLRLSVGGKRMVMVEPSSSDGGHVAVCPAARFAHTAVSVPTTQGSHNRDMIVFGGVNPAEDLGDVAVYQA</sequence>
<dbReference type="PANTHER" id="PTHR46093">
    <property type="entry name" value="ACYL-COA-BINDING DOMAIN-CONTAINING PROTEIN 5"/>
    <property type="match status" value="1"/>
</dbReference>
<comment type="caution">
    <text evidence="4">The sequence shown here is derived from an EMBL/GenBank/DDBJ whole genome shotgun (WGS) entry which is preliminary data.</text>
</comment>
<evidence type="ECO:0000256" key="3">
    <source>
        <dbReference type="SAM" id="MobiDB-lite"/>
    </source>
</evidence>
<feature type="compositionally biased region" description="Low complexity" evidence="3">
    <location>
        <begin position="256"/>
        <end position="269"/>
    </location>
</feature>
<evidence type="ECO:0008006" key="6">
    <source>
        <dbReference type="Google" id="ProtNLM"/>
    </source>
</evidence>
<reference evidence="4 5" key="1">
    <citation type="journal article" date="2024" name="Nat. Commun.">
        <title>Phylogenomics reveals the evolutionary origins of lichenization in chlorophyte algae.</title>
        <authorList>
            <person name="Puginier C."/>
            <person name="Libourel C."/>
            <person name="Otte J."/>
            <person name="Skaloud P."/>
            <person name="Haon M."/>
            <person name="Grisel S."/>
            <person name="Petersen M."/>
            <person name="Berrin J.G."/>
            <person name="Delaux P.M."/>
            <person name="Dal Grande F."/>
            <person name="Keller J."/>
        </authorList>
    </citation>
    <scope>NUCLEOTIDE SEQUENCE [LARGE SCALE GENOMIC DNA]</scope>
    <source>
        <strain evidence="4 5">SAG 2043</strain>
    </source>
</reference>
<keyword evidence="2" id="KW-0677">Repeat</keyword>
<dbReference type="Pfam" id="PF24681">
    <property type="entry name" value="Kelch_KLHDC2_KLHL20_DRC7"/>
    <property type="match status" value="1"/>
</dbReference>
<name>A0AAW1R870_9CHLO</name>
<dbReference type="PANTHER" id="PTHR46093:SF18">
    <property type="entry name" value="FIBRONECTIN TYPE-III DOMAIN-CONTAINING PROTEIN"/>
    <property type="match status" value="1"/>
</dbReference>
<dbReference type="EMBL" id="JALJOR010000001">
    <property type="protein sequence ID" value="KAK9829964.1"/>
    <property type="molecule type" value="Genomic_DNA"/>
</dbReference>
<dbReference type="SUPFAM" id="SSF117281">
    <property type="entry name" value="Kelch motif"/>
    <property type="match status" value="1"/>
</dbReference>
<dbReference type="Gene3D" id="2.120.10.80">
    <property type="entry name" value="Kelch-type beta propeller"/>
    <property type="match status" value="3"/>
</dbReference>
<evidence type="ECO:0000313" key="4">
    <source>
        <dbReference type="EMBL" id="KAK9829964.1"/>
    </source>
</evidence>
<proteinExistence type="predicted"/>
<keyword evidence="5" id="KW-1185">Reference proteome</keyword>
<dbReference type="Proteomes" id="UP001489004">
    <property type="component" value="Unassembled WGS sequence"/>
</dbReference>
<evidence type="ECO:0000256" key="1">
    <source>
        <dbReference type="ARBA" id="ARBA00022441"/>
    </source>
</evidence>
<evidence type="ECO:0000256" key="2">
    <source>
        <dbReference type="ARBA" id="ARBA00022737"/>
    </source>
</evidence>
<gene>
    <name evidence="4" type="ORF">WJX72_008920</name>
</gene>
<evidence type="ECO:0000313" key="5">
    <source>
        <dbReference type="Proteomes" id="UP001489004"/>
    </source>
</evidence>
<feature type="region of interest" description="Disordered" evidence="3">
    <location>
        <begin position="236"/>
        <end position="272"/>
    </location>
</feature>